<protein>
    <submittedName>
        <fullName evidence="1">Uncharacterized protein</fullName>
    </submittedName>
</protein>
<sequence length="42" mass="5011">MLHVLDRLRPSPALIQSTRRRFYRVRSAVFRTIWPRDAVSEG</sequence>
<reference evidence="2" key="1">
    <citation type="submission" date="2009-09" db="EMBL/GenBank/DDBJ databases">
        <title>The complete genome of Kribbella flavida DSM 17836.</title>
        <authorList>
            <consortium name="US DOE Joint Genome Institute (JGI-PGF)"/>
            <person name="Lucas S."/>
            <person name="Copeland A."/>
            <person name="Lapidus A."/>
            <person name="Glavina del Rio T."/>
            <person name="Dalin E."/>
            <person name="Tice H."/>
            <person name="Bruce D."/>
            <person name="Goodwin L."/>
            <person name="Pitluck S."/>
            <person name="Kyrpides N."/>
            <person name="Mavromatis K."/>
            <person name="Ivanova N."/>
            <person name="Saunders E."/>
            <person name="Brettin T."/>
            <person name="Detter J.C."/>
            <person name="Han C."/>
            <person name="Larimer F."/>
            <person name="Land M."/>
            <person name="Hauser L."/>
            <person name="Markowitz V."/>
            <person name="Cheng J.-F."/>
            <person name="Hugenholtz P."/>
            <person name="Woyke T."/>
            <person name="Wu D."/>
            <person name="Pukall R."/>
            <person name="Klenk H.-P."/>
            <person name="Eisen J.A."/>
        </authorList>
    </citation>
    <scope>NUCLEOTIDE SEQUENCE [LARGE SCALE GENOMIC DNA]</scope>
    <source>
        <strain evidence="2">DSM 17836 / JCM 10339 / NBRC 14399</strain>
    </source>
</reference>
<name>D2PZT5_KRIFD</name>
<accession>D2PZT5</accession>
<organism evidence="1 2">
    <name type="scientific">Kribbella flavida (strain DSM 17836 / JCM 10339 / NBRC 14399)</name>
    <dbReference type="NCBI Taxonomy" id="479435"/>
    <lineage>
        <taxon>Bacteria</taxon>
        <taxon>Bacillati</taxon>
        <taxon>Actinomycetota</taxon>
        <taxon>Actinomycetes</taxon>
        <taxon>Propionibacteriales</taxon>
        <taxon>Kribbellaceae</taxon>
        <taxon>Kribbella</taxon>
    </lineage>
</organism>
<dbReference type="HOGENOM" id="CLU_3252991_0_0_11"/>
<reference evidence="1 2" key="2">
    <citation type="journal article" date="2010" name="Stand. Genomic Sci.">
        <title>Complete genome sequence of Kribbella flavida type strain (IFO 14399).</title>
        <authorList>
            <person name="Pukall R."/>
            <person name="Lapidus A."/>
            <person name="Glavina Del Rio T."/>
            <person name="Copeland A."/>
            <person name="Tice H."/>
            <person name="Cheng J.-F."/>
            <person name="Lucas S."/>
            <person name="Chen F."/>
            <person name="Nolan M."/>
            <person name="LaButti K."/>
            <person name="Pati A."/>
            <person name="Ivanova N."/>
            <person name="Mavrommatis K."/>
            <person name="Mikhailova N."/>
            <person name="Pitluck S."/>
            <person name="Bruce D."/>
            <person name="Goodwin L."/>
            <person name="Land M."/>
            <person name="Hauser L."/>
            <person name="Chang Y.-J."/>
            <person name="Jeffries C.D."/>
            <person name="Chen A."/>
            <person name="Palaniappan K."/>
            <person name="Chain P."/>
            <person name="Rohde M."/>
            <person name="Goeker M."/>
            <person name="Bristow J."/>
            <person name="Eisen J.A."/>
            <person name="Markowitz V."/>
            <person name="Hugenholtz P."/>
            <person name="Kyrpides N.C."/>
            <person name="Klenk H.-P."/>
            <person name="Brettin T."/>
        </authorList>
    </citation>
    <scope>NUCLEOTIDE SEQUENCE [LARGE SCALE GENOMIC DNA]</scope>
    <source>
        <strain evidence="2">DSM 17836 / JCM 10339 / NBRC 14399</strain>
    </source>
</reference>
<dbReference type="EMBL" id="CP001736">
    <property type="protein sequence ID" value="ADB35651.1"/>
    <property type="molecule type" value="Genomic_DNA"/>
</dbReference>
<gene>
    <name evidence="1" type="ordered locus">Kfla_6659</name>
</gene>
<proteinExistence type="predicted"/>
<evidence type="ECO:0000313" key="2">
    <source>
        <dbReference type="Proteomes" id="UP000007967"/>
    </source>
</evidence>
<keyword evidence="2" id="KW-1185">Reference proteome</keyword>
<dbReference type="Proteomes" id="UP000007967">
    <property type="component" value="Chromosome"/>
</dbReference>
<dbReference type="KEGG" id="kfl:Kfla_6659"/>
<evidence type="ECO:0000313" key="1">
    <source>
        <dbReference type="EMBL" id="ADB35651.1"/>
    </source>
</evidence>
<dbReference type="AlphaFoldDB" id="D2PZT5"/>